<proteinExistence type="inferred from homology"/>
<dbReference type="InterPro" id="IPR035906">
    <property type="entry name" value="MetI-like_sf"/>
</dbReference>
<dbReference type="GO" id="GO:0004585">
    <property type="term" value="F:ornithine carbamoyltransferase activity"/>
    <property type="evidence" value="ECO:0007669"/>
    <property type="project" value="UniProtKB-EC"/>
</dbReference>
<keyword evidence="10" id="KW-0808">Transferase</keyword>
<dbReference type="PROSITE" id="PS50928">
    <property type="entry name" value="ABC_TM1"/>
    <property type="match status" value="1"/>
</dbReference>
<dbReference type="GO" id="GO:0055085">
    <property type="term" value="P:transmembrane transport"/>
    <property type="evidence" value="ECO:0007669"/>
    <property type="project" value="InterPro"/>
</dbReference>
<comment type="subcellular location">
    <subcellularLocation>
        <location evidence="1 8">Cell membrane</location>
        <topology evidence="1 8">Multi-pass membrane protein</topology>
    </subcellularLocation>
</comment>
<sequence length="261" mass="29360">MEAKNVKPGNFARLVLILILLFFYIPIFILVIFSFNSSKSPEWTGFSLKWYYQLFTSSRHIWRTFFNSLIVGISASLISSIIGTLGAISMYLGSKKFKKILWTTTYIPFVIPDIIIGVSLLVFFSAIKLQLSLFTIFLAHVTFSIPYTMMIILTRLEDFDKSVIEAAYDLGATSFVALRKVIIPIALPGIVAAFFMAFTLSIDDFVITFFVAGPGSTTLPLQIFSMVRFGISPVINAISTLLLVGTIFISIFLRKYVRYII</sequence>
<feature type="transmembrane region" description="Helical" evidence="8">
    <location>
        <begin position="231"/>
        <end position="253"/>
    </location>
</feature>
<dbReference type="EMBL" id="CP000771">
    <property type="protein sequence ID" value="ABS60237.1"/>
    <property type="molecule type" value="Genomic_DNA"/>
</dbReference>
<keyword evidence="5 8" id="KW-0812">Transmembrane</keyword>
<dbReference type="SUPFAM" id="SSF161098">
    <property type="entry name" value="MetI-like"/>
    <property type="match status" value="1"/>
</dbReference>
<keyword evidence="11" id="KW-1185">Reference proteome</keyword>
<dbReference type="AlphaFoldDB" id="A7HK04"/>
<evidence type="ECO:0000256" key="7">
    <source>
        <dbReference type="ARBA" id="ARBA00023136"/>
    </source>
</evidence>
<feature type="transmembrane region" description="Helical" evidence="8">
    <location>
        <begin position="105"/>
        <end position="127"/>
    </location>
</feature>
<feature type="domain" description="ABC transmembrane type-1" evidence="9">
    <location>
        <begin position="65"/>
        <end position="253"/>
    </location>
</feature>
<dbReference type="PANTHER" id="PTHR43848">
    <property type="entry name" value="PUTRESCINE TRANSPORT SYSTEM PERMEASE PROTEIN POTI"/>
    <property type="match status" value="1"/>
</dbReference>
<dbReference type="PANTHER" id="PTHR43848:SF2">
    <property type="entry name" value="PUTRESCINE TRANSPORT SYSTEM PERMEASE PROTEIN POTI"/>
    <property type="match status" value="1"/>
</dbReference>
<name>A7HK04_FERNB</name>
<dbReference type="STRING" id="381764.Fnod_0372"/>
<evidence type="ECO:0000256" key="6">
    <source>
        <dbReference type="ARBA" id="ARBA00022989"/>
    </source>
</evidence>
<dbReference type="EC" id="2.1.3.3" evidence="10"/>
<dbReference type="Pfam" id="PF00528">
    <property type="entry name" value="BPD_transp_1"/>
    <property type="match status" value="1"/>
</dbReference>
<dbReference type="Proteomes" id="UP000002415">
    <property type="component" value="Chromosome"/>
</dbReference>
<feature type="transmembrane region" description="Helical" evidence="8">
    <location>
        <begin position="12"/>
        <end position="35"/>
    </location>
</feature>
<feature type="transmembrane region" description="Helical" evidence="8">
    <location>
        <begin position="185"/>
        <end position="211"/>
    </location>
</feature>
<dbReference type="KEGG" id="fno:Fnod_0372"/>
<evidence type="ECO:0000256" key="4">
    <source>
        <dbReference type="ARBA" id="ARBA00022475"/>
    </source>
</evidence>
<evidence type="ECO:0000256" key="1">
    <source>
        <dbReference type="ARBA" id="ARBA00004651"/>
    </source>
</evidence>
<organism evidence="10 11">
    <name type="scientific">Fervidobacterium nodosum (strain ATCC 35602 / DSM 5306 / Rt17-B1)</name>
    <dbReference type="NCBI Taxonomy" id="381764"/>
    <lineage>
        <taxon>Bacteria</taxon>
        <taxon>Thermotogati</taxon>
        <taxon>Thermotogota</taxon>
        <taxon>Thermotogae</taxon>
        <taxon>Thermotogales</taxon>
        <taxon>Fervidobacteriaceae</taxon>
        <taxon>Fervidobacterium</taxon>
    </lineage>
</organism>
<comment type="similarity">
    <text evidence="2">Belongs to the binding-protein-dependent transport system permease family. CysTW subfamily.</text>
</comment>
<reference evidence="10 11" key="2">
    <citation type="journal article" date="2009" name="Proc. Natl. Acad. Sci. U.S.A.">
        <title>On the chimeric nature, thermophilic origin, and phylogenetic placement of the Thermotogales.</title>
        <authorList>
            <person name="Zhaxybayeva O."/>
            <person name="Swithers K.S."/>
            <person name="Lapierre P."/>
            <person name="Fournier G.P."/>
            <person name="Bickhart D.M."/>
            <person name="DeBoy R.T."/>
            <person name="Nelson K.E."/>
            <person name="Nesbo C.L."/>
            <person name="Doolittle W.F."/>
            <person name="Gogarten J.P."/>
            <person name="Noll K.M."/>
        </authorList>
    </citation>
    <scope>NUCLEOTIDE SEQUENCE [LARGE SCALE GENOMIC DNA]</scope>
    <source>
        <strain evidence="11">ATCC 35602 / DSM 5306 / Rt17-B1</strain>
    </source>
</reference>
<keyword evidence="3 8" id="KW-0813">Transport</keyword>
<reference evidence="10 11" key="1">
    <citation type="submission" date="2007-07" db="EMBL/GenBank/DDBJ databases">
        <title>Complete sequence of Fervidobacterium nodosum Rt17-B1.</title>
        <authorList>
            <consortium name="US DOE Joint Genome Institute"/>
            <person name="Copeland A."/>
            <person name="Lucas S."/>
            <person name="Lapidus A."/>
            <person name="Barry K."/>
            <person name="Glavina del Rio T."/>
            <person name="Dalin E."/>
            <person name="Tice H."/>
            <person name="Pitluck S."/>
            <person name="Saunders E."/>
            <person name="Brettin T."/>
            <person name="Bruce D."/>
            <person name="Detter J.C."/>
            <person name="Han C."/>
            <person name="Schmutz J."/>
            <person name="Larimer F."/>
            <person name="Land M."/>
            <person name="Hauser L."/>
            <person name="Kyrpides N."/>
            <person name="Mikhailova N."/>
            <person name="Nelson K."/>
            <person name="Gogarten J.P."/>
            <person name="Noll K."/>
            <person name="Richardson P."/>
        </authorList>
    </citation>
    <scope>NUCLEOTIDE SEQUENCE [LARGE SCALE GENOMIC DNA]</scope>
    <source>
        <strain evidence="11">ATCC 35602 / DSM 5306 / Rt17-B1</strain>
    </source>
</reference>
<evidence type="ECO:0000256" key="2">
    <source>
        <dbReference type="ARBA" id="ARBA00007069"/>
    </source>
</evidence>
<accession>A7HK04</accession>
<dbReference type="HOGENOM" id="CLU_016047_3_0_0"/>
<keyword evidence="6 8" id="KW-1133">Transmembrane helix</keyword>
<keyword evidence="7 8" id="KW-0472">Membrane</keyword>
<dbReference type="Gene3D" id="1.10.3720.10">
    <property type="entry name" value="MetI-like"/>
    <property type="match status" value="1"/>
</dbReference>
<evidence type="ECO:0000313" key="10">
    <source>
        <dbReference type="EMBL" id="ABS60237.1"/>
    </source>
</evidence>
<dbReference type="GO" id="GO:0005886">
    <property type="term" value="C:plasma membrane"/>
    <property type="evidence" value="ECO:0007669"/>
    <property type="project" value="UniProtKB-SubCell"/>
</dbReference>
<dbReference type="CDD" id="cd06261">
    <property type="entry name" value="TM_PBP2"/>
    <property type="match status" value="1"/>
</dbReference>
<evidence type="ECO:0000256" key="3">
    <source>
        <dbReference type="ARBA" id="ARBA00022448"/>
    </source>
</evidence>
<evidence type="ECO:0000256" key="8">
    <source>
        <dbReference type="RuleBase" id="RU363032"/>
    </source>
</evidence>
<dbReference type="eggNOG" id="COG1177">
    <property type="taxonomic scope" value="Bacteria"/>
</dbReference>
<evidence type="ECO:0000259" key="9">
    <source>
        <dbReference type="PROSITE" id="PS50928"/>
    </source>
</evidence>
<keyword evidence="4" id="KW-1003">Cell membrane</keyword>
<dbReference type="InterPro" id="IPR051789">
    <property type="entry name" value="Bact_Polyamine_Transport"/>
</dbReference>
<feature type="transmembrane region" description="Helical" evidence="8">
    <location>
        <begin position="69"/>
        <end position="93"/>
    </location>
</feature>
<gene>
    <name evidence="10" type="ordered locus">Fnod_0372</name>
</gene>
<feature type="transmembrane region" description="Helical" evidence="8">
    <location>
        <begin position="133"/>
        <end position="153"/>
    </location>
</feature>
<evidence type="ECO:0000256" key="5">
    <source>
        <dbReference type="ARBA" id="ARBA00022692"/>
    </source>
</evidence>
<protein>
    <submittedName>
        <fullName evidence="10">Ornithine carbamoyltransferase</fullName>
        <ecNumber evidence="10">2.1.3.3</ecNumber>
    </submittedName>
</protein>
<dbReference type="InterPro" id="IPR000515">
    <property type="entry name" value="MetI-like"/>
</dbReference>
<evidence type="ECO:0000313" key="11">
    <source>
        <dbReference type="Proteomes" id="UP000002415"/>
    </source>
</evidence>